<reference evidence="2" key="1">
    <citation type="journal article" date="2023" name="Mol. Phylogenet. Evol.">
        <title>Genome-scale phylogeny and comparative genomics of the fungal order Sordariales.</title>
        <authorList>
            <person name="Hensen N."/>
            <person name="Bonometti L."/>
            <person name="Westerberg I."/>
            <person name="Brannstrom I.O."/>
            <person name="Guillou S."/>
            <person name="Cros-Aarteil S."/>
            <person name="Calhoun S."/>
            <person name="Haridas S."/>
            <person name="Kuo A."/>
            <person name="Mondo S."/>
            <person name="Pangilinan J."/>
            <person name="Riley R."/>
            <person name="LaButti K."/>
            <person name="Andreopoulos B."/>
            <person name="Lipzen A."/>
            <person name="Chen C."/>
            <person name="Yan M."/>
            <person name="Daum C."/>
            <person name="Ng V."/>
            <person name="Clum A."/>
            <person name="Steindorff A."/>
            <person name="Ohm R.A."/>
            <person name="Martin F."/>
            <person name="Silar P."/>
            <person name="Natvig D.O."/>
            <person name="Lalanne C."/>
            <person name="Gautier V."/>
            <person name="Ament-Velasquez S.L."/>
            <person name="Kruys A."/>
            <person name="Hutchinson M.I."/>
            <person name="Powell A.J."/>
            <person name="Barry K."/>
            <person name="Miller A.N."/>
            <person name="Grigoriev I.V."/>
            <person name="Debuchy R."/>
            <person name="Gladieux P."/>
            <person name="Hiltunen Thoren M."/>
            <person name="Johannesson H."/>
        </authorList>
    </citation>
    <scope>NUCLEOTIDE SEQUENCE</scope>
    <source>
        <strain evidence="2">PSN243</strain>
    </source>
</reference>
<organism evidence="2 3">
    <name type="scientific">Podospora aff. communis PSN243</name>
    <dbReference type="NCBI Taxonomy" id="3040156"/>
    <lineage>
        <taxon>Eukaryota</taxon>
        <taxon>Fungi</taxon>
        <taxon>Dikarya</taxon>
        <taxon>Ascomycota</taxon>
        <taxon>Pezizomycotina</taxon>
        <taxon>Sordariomycetes</taxon>
        <taxon>Sordariomycetidae</taxon>
        <taxon>Sordariales</taxon>
        <taxon>Podosporaceae</taxon>
        <taxon>Podospora</taxon>
    </lineage>
</organism>
<feature type="chain" id="PRO_5043496862" evidence="1">
    <location>
        <begin position="22"/>
        <end position="91"/>
    </location>
</feature>
<dbReference type="Proteomes" id="UP001321760">
    <property type="component" value="Unassembled WGS sequence"/>
</dbReference>
<dbReference type="AlphaFoldDB" id="A0AAV9G799"/>
<name>A0AAV9G799_9PEZI</name>
<dbReference type="EMBL" id="MU866002">
    <property type="protein sequence ID" value="KAK4442956.1"/>
    <property type="molecule type" value="Genomic_DNA"/>
</dbReference>
<gene>
    <name evidence="2" type="ORF">QBC34DRAFT_417821</name>
</gene>
<comment type="caution">
    <text evidence="2">The sequence shown here is derived from an EMBL/GenBank/DDBJ whole genome shotgun (WGS) entry which is preliminary data.</text>
</comment>
<reference evidence="2" key="2">
    <citation type="submission" date="2023-05" db="EMBL/GenBank/DDBJ databases">
        <authorList>
            <consortium name="Lawrence Berkeley National Laboratory"/>
            <person name="Steindorff A."/>
            <person name="Hensen N."/>
            <person name="Bonometti L."/>
            <person name="Westerberg I."/>
            <person name="Brannstrom I.O."/>
            <person name="Guillou S."/>
            <person name="Cros-Aarteil S."/>
            <person name="Calhoun S."/>
            <person name="Haridas S."/>
            <person name="Kuo A."/>
            <person name="Mondo S."/>
            <person name="Pangilinan J."/>
            <person name="Riley R."/>
            <person name="Labutti K."/>
            <person name="Andreopoulos B."/>
            <person name="Lipzen A."/>
            <person name="Chen C."/>
            <person name="Yanf M."/>
            <person name="Daum C."/>
            <person name="Ng V."/>
            <person name="Clum A."/>
            <person name="Ohm R."/>
            <person name="Martin F."/>
            <person name="Silar P."/>
            <person name="Natvig D."/>
            <person name="Lalanne C."/>
            <person name="Gautier V."/>
            <person name="Ament-Velasquez S.L."/>
            <person name="Kruys A."/>
            <person name="Hutchinson M.I."/>
            <person name="Powell A.J."/>
            <person name="Barry K."/>
            <person name="Miller A.N."/>
            <person name="Grigoriev I.V."/>
            <person name="Debuchy R."/>
            <person name="Gladieux P."/>
            <person name="Thoren M.H."/>
            <person name="Johannesson H."/>
        </authorList>
    </citation>
    <scope>NUCLEOTIDE SEQUENCE</scope>
    <source>
        <strain evidence="2">PSN243</strain>
    </source>
</reference>
<feature type="signal peptide" evidence="1">
    <location>
        <begin position="1"/>
        <end position="21"/>
    </location>
</feature>
<evidence type="ECO:0000256" key="1">
    <source>
        <dbReference type="SAM" id="SignalP"/>
    </source>
</evidence>
<accession>A0AAV9G799</accession>
<keyword evidence="1" id="KW-0732">Signal</keyword>
<evidence type="ECO:0000313" key="3">
    <source>
        <dbReference type="Proteomes" id="UP001321760"/>
    </source>
</evidence>
<keyword evidence="3" id="KW-1185">Reference proteome</keyword>
<proteinExistence type="predicted"/>
<sequence length="91" mass="9763">MQFKLLAQAIVLFGIADLAASSCPNVPGVYSTTWTGGGCQWYDTPLNRSCREICINQASGRRCCSGVETSLDPSGCLPTLSICRCTCQRLP</sequence>
<evidence type="ECO:0000313" key="2">
    <source>
        <dbReference type="EMBL" id="KAK4442956.1"/>
    </source>
</evidence>
<protein>
    <submittedName>
        <fullName evidence="2">Uncharacterized protein</fullName>
    </submittedName>
</protein>